<keyword evidence="3 11" id="KW-0285">Flavoprotein</keyword>
<comment type="caution">
    <text evidence="11">Lacks conserved residue(s) required for the propagation of feature annotation.</text>
</comment>
<dbReference type="NCBIfam" id="TIGR02151">
    <property type="entry name" value="IPP_isom_2"/>
    <property type="match status" value="1"/>
</dbReference>
<feature type="binding site" evidence="11">
    <location>
        <position position="161"/>
    </location>
    <ligand>
        <name>substrate</name>
    </ligand>
</feature>
<dbReference type="Pfam" id="PF01070">
    <property type="entry name" value="FMN_dh"/>
    <property type="match status" value="2"/>
</dbReference>
<comment type="caution">
    <text evidence="13">The sequence shown here is derived from an EMBL/GenBank/DDBJ whole genome shotgun (WGS) entry which is preliminary data.</text>
</comment>
<feature type="binding site" evidence="11">
    <location>
        <begin position="67"/>
        <end position="69"/>
    </location>
    <ligand>
        <name>FMN</name>
        <dbReference type="ChEBI" id="CHEBI:58210"/>
    </ligand>
</feature>
<dbReference type="GO" id="GO:0005737">
    <property type="term" value="C:cytoplasm"/>
    <property type="evidence" value="ECO:0007669"/>
    <property type="project" value="UniProtKB-SubCell"/>
</dbReference>
<feature type="binding site" evidence="11">
    <location>
        <position position="223"/>
    </location>
    <ligand>
        <name>FMN</name>
        <dbReference type="ChEBI" id="CHEBI:58210"/>
    </ligand>
</feature>
<dbReference type="GO" id="GO:0016491">
    <property type="term" value="F:oxidoreductase activity"/>
    <property type="evidence" value="ECO:0007669"/>
    <property type="project" value="InterPro"/>
</dbReference>
<dbReference type="PANTHER" id="PTHR43665:SF1">
    <property type="entry name" value="ISOPENTENYL-DIPHOSPHATE DELTA-ISOMERASE"/>
    <property type="match status" value="1"/>
</dbReference>
<comment type="cofactor">
    <cofactor evidence="11">
        <name>NADPH</name>
        <dbReference type="ChEBI" id="CHEBI:57783"/>
    </cofactor>
</comment>
<feature type="binding site" evidence="11">
    <location>
        <position position="162"/>
    </location>
    <ligand>
        <name>Mg(2+)</name>
        <dbReference type="ChEBI" id="CHEBI:18420"/>
    </ligand>
</feature>
<keyword evidence="14" id="KW-1185">Reference proteome</keyword>
<name>A0A437QCS6_9GAMM</name>
<feature type="domain" description="FMN-dependent dehydrogenase" evidence="12">
    <location>
        <begin position="254"/>
        <end position="333"/>
    </location>
</feature>
<dbReference type="GO" id="GO:0070402">
    <property type="term" value="F:NADPH binding"/>
    <property type="evidence" value="ECO:0007669"/>
    <property type="project" value="UniProtKB-UniRule"/>
</dbReference>
<dbReference type="GO" id="GO:0000287">
    <property type="term" value="F:magnesium ion binding"/>
    <property type="evidence" value="ECO:0007669"/>
    <property type="project" value="UniProtKB-UniRule"/>
</dbReference>
<dbReference type="RefSeq" id="WP_127692362.1">
    <property type="nucleotide sequence ID" value="NZ_SACQ01000001.1"/>
</dbReference>
<evidence type="ECO:0000256" key="10">
    <source>
        <dbReference type="ARBA" id="ARBA00025810"/>
    </source>
</evidence>
<evidence type="ECO:0000256" key="1">
    <source>
        <dbReference type="ARBA" id="ARBA00001917"/>
    </source>
</evidence>
<dbReference type="SUPFAM" id="SSF51395">
    <property type="entry name" value="FMN-linked oxidoreductases"/>
    <property type="match status" value="1"/>
</dbReference>
<feature type="domain" description="FMN-dependent dehydrogenase" evidence="12">
    <location>
        <begin position="24"/>
        <end position="109"/>
    </location>
</feature>
<comment type="cofactor">
    <cofactor evidence="11">
        <name>Mg(2+)</name>
        <dbReference type="ChEBI" id="CHEBI:18420"/>
    </cofactor>
</comment>
<keyword evidence="5 11" id="KW-0479">Metal-binding</keyword>
<dbReference type="Gene3D" id="3.20.20.70">
    <property type="entry name" value="Aldolase class I"/>
    <property type="match status" value="1"/>
</dbReference>
<dbReference type="InterPro" id="IPR011179">
    <property type="entry name" value="IPdP_isomerase"/>
</dbReference>
<feature type="binding site" evidence="11">
    <location>
        <begin position="272"/>
        <end position="274"/>
    </location>
    <ligand>
        <name>FMN</name>
        <dbReference type="ChEBI" id="CHEBI:58210"/>
    </ligand>
</feature>
<feature type="binding site" evidence="11">
    <location>
        <position position="66"/>
    </location>
    <ligand>
        <name>FMN</name>
        <dbReference type="ChEBI" id="CHEBI:58210"/>
    </ligand>
</feature>
<dbReference type="Proteomes" id="UP000282818">
    <property type="component" value="Unassembled WGS sequence"/>
</dbReference>
<keyword evidence="9 11" id="KW-0413">Isomerase</keyword>
<keyword evidence="4 11" id="KW-0288">FMN</keyword>
<comment type="subcellular location">
    <subcellularLocation>
        <location evidence="11">Cytoplasm</location>
    </subcellularLocation>
</comment>
<organism evidence="13 14">
    <name type="scientific">Neptunomonas marina</name>
    <dbReference type="NCBI Taxonomy" id="1815562"/>
    <lineage>
        <taxon>Bacteria</taxon>
        <taxon>Pseudomonadati</taxon>
        <taxon>Pseudomonadota</taxon>
        <taxon>Gammaproteobacteria</taxon>
        <taxon>Oceanospirillales</taxon>
        <taxon>Oceanospirillaceae</taxon>
        <taxon>Neptunomonas</taxon>
    </lineage>
</organism>
<dbReference type="InterPro" id="IPR000262">
    <property type="entry name" value="FMN-dep_DH"/>
</dbReference>
<evidence type="ECO:0000313" key="14">
    <source>
        <dbReference type="Proteomes" id="UP000282818"/>
    </source>
</evidence>
<evidence type="ECO:0000313" key="13">
    <source>
        <dbReference type="EMBL" id="RVU32193.1"/>
    </source>
</evidence>
<dbReference type="CDD" id="cd02811">
    <property type="entry name" value="IDI-2_FMN"/>
    <property type="match status" value="1"/>
</dbReference>
<evidence type="ECO:0000256" key="11">
    <source>
        <dbReference type="HAMAP-Rule" id="MF_00354"/>
    </source>
</evidence>
<evidence type="ECO:0000256" key="8">
    <source>
        <dbReference type="ARBA" id="ARBA00023229"/>
    </source>
</evidence>
<evidence type="ECO:0000256" key="9">
    <source>
        <dbReference type="ARBA" id="ARBA00023235"/>
    </source>
</evidence>
<dbReference type="EMBL" id="SACQ01000001">
    <property type="protein sequence ID" value="RVU32193.1"/>
    <property type="molecule type" value="Genomic_DNA"/>
</dbReference>
<keyword evidence="8 11" id="KW-0414">Isoprene biosynthesis</keyword>
<comment type="similarity">
    <text evidence="11">Belongs to the IPP isomerase type 2 family.</text>
</comment>
<dbReference type="PANTHER" id="PTHR43665">
    <property type="entry name" value="ISOPENTENYL-DIPHOSPHATE DELTA-ISOMERASE"/>
    <property type="match status" value="1"/>
</dbReference>
<reference evidence="13 14" key="1">
    <citation type="submission" date="2019-01" db="EMBL/GenBank/DDBJ databases">
        <authorList>
            <person name="Chen W.-M."/>
        </authorList>
    </citation>
    <scope>NUCLEOTIDE SEQUENCE [LARGE SCALE GENOMIC DNA]</scope>
    <source>
        <strain evidence="13 14">HPM-16</strain>
    </source>
</reference>
<feature type="binding site" evidence="11">
    <location>
        <position position="98"/>
    </location>
    <ligand>
        <name>FMN</name>
        <dbReference type="ChEBI" id="CHEBI:58210"/>
    </ligand>
</feature>
<protein>
    <recommendedName>
        <fullName evidence="11">Isopentenyl-diphosphate delta-isomerase</fullName>
        <shortName evidence="11">IPP isomerase</shortName>
        <ecNumber evidence="11">5.3.3.2</ecNumber>
    </recommendedName>
    <alternativeName>
        <fullName evidence="11">Isopentenyl diphosphate:dimethylallyl diphosphate isomerase</fullName>
    </alternativeName>
    <alternativeName>
        <fullName evidence="11">Isopentenyl pyrophosphate isomerase</fullName>
    </alternativeName>
    <alternativeName>
        <fullName evidence="11">Type 2 isopentenyl diphosphate isomerase</fullName>
        <shortName evidence="11">IDI-2</shortName>
    </alternativeName>
</protein>
<comment type="catalytic activity">
    <reaction evidence="11">
        <text>isopentenyl diphosphate = dimethylallyl diphosphate</text>
        <dbReference type="Rhea" id="RHEA:23284"/>
        <dbReference type="ChEBI" id="CHEBI:57623"/>
        <dbReference type="ChEBI" id="CHEBI:128769"/>
        <dbReference type="EC" id="5.3.3.2"/>
    </reaction>
</comment>
<dbReference type="AlphaFoldDB" id="A0A437QCS6"/>
<dbReference type="InterPro" id="IPR013785">
    <property type="entry name" value="Aldolase_TIM"/>
</dbReference>
<accession>A0A437QCS6</accession>
<comment type="cofactor">
    <cofactor evidence="1 11">
        <name>FMN</name>
        <dbReference type="ChEBI" id="CHEBI:58210"/>
    </cofactor>
</comment>
<evidence type="ECO:0000256" key="3">
    <source>
        <dbReference type="ARBA" id="ARBA00022630"/>
    </source>
</evidence>
<comment type="subunit">
    <text evidence="10 11">Homooctamer. Dimer of tetramers.</text>
</comment>
<feature type="binding site" evidence="11">
    <location>
        <begin position="9"/>
        <end position="10"/>
    </location>
    <ligand>
        <name>substrate</name>
    </ligand>
</feature>
<dbReference type="HAMAP" id="MF_00354">
    <property type="entry name" value="Idi_2"/>
    <property type="match status" value="1"/>
</dbReference>
<sequence>MSSDTTNDRKLEHIRAFDIDPAIERDARHFDRIRLTHRALPNLAFDQVDTGCTFLGKRLSFPLLISSMTGGDHELIRTINRNLAEAAQRTGVAMAVGSQRVMFTDEAARASFDLREYAPDALLIGNVGAVQLNYGFSLEQCQAAVDLLGGDGLYLHLNPLQEAVQPEGDTDFSNLENLITEVAGSLSVPLLLKEVGSGLSAPDIEAGLRAGVSFFDLAGTGGTSWSRIEHHRRGDKGEDLGLVFQDWGIPTPLALQIAKPYRSQASFVASGGIRDGIDMAKSVIMGASLCGVAAPFLAPAMDSADAVVAVIERFRREFTTAMFLLGMPDVATLFGNESLILKASGEHI</sequence>
<dbReference type="EC" id="5.3.3.2" evidence="11"/>
<evidence type="ECO:0000256" key="2">
    <source>
        <dbReference type="ARBA" id="ARBA00022490"/>
    </source>
</evidence>
<dbReference type="PIRSF" id="PIRSF003314">
    <property type="entry name" value="IPP_isomerase"/>
    <property type="match status" value="1"/>
</dbReference>
<keyword evidence="6 11" id="KW-0460">Magnesium</keyword>
<feature type="binding site" evidence="11">
    <location>
        <begin position="98"/>
        <end position="100"/>
    </location>
    <ligand>
        <name>substrate</name>
    </ligand>
</feature>
<evidence type="ECO:0000256" key="5">
    <source>
        <dbReference type="ARBA" id="ARBA00022723"/>
    </source>
</evidence>
<evidence type="ECO:0000256" key="6">
    <source>
        <dbReference type="ARBA" id="ARBA00022842"/>
    </source>
</evidence>
<keyword evidence="2 11" id="KW-0963">Cytoplasm</keyword>
<comment type="function">
    <text evidence="11">Involved in the biosynthesis of isoprenoids. Catalyzes the 1,3-allylic rearrangement of the homoallylic substrate isopentenyl (IPP) to its allylic isomer, dimethylallyl diphosphate (DMAPP).</text>
</comment>
<feature type="binding site" evidence="11">
    <location>
        <begin position="293"/>
        <end position="294"/>
    </location>
    <ligand>
        <name>FMN</name>
        <dbReference type="ChEBI" id="CHEBI:58210"/>
    </ligand>
</feature>
<proteinExistence type="inferred from homology"/>
<evidence type="ECO:0000256" key="4">
    <source>
        <dbReference type="ARBA" id="ARBA00022643"/>
    </source>
</evidence>
<feature type="binding site" evidence="11">
    <location>
        <position position="126"/>
    </location>
    <ligand>
        <name>FMN</name>
        <dbReference type="ChEBI" id="CHEBI:58210"/>
    </ligand>
</feature>
<dbReference type="GO" id="GO:0008299">
    <property type="term" value="P:isoprenoid biosynthetic process"/>
    <property type="evidence" value="ECO:0007669"/>
    <property type="project" value="UniProtKB-UniRule"/>
</dbReference>
<keyword evidence="7 11" id="KW-0521">NADP</keyword>
<dbReference type="GO" id="GO:0010181">
    <property type="term" value="F:FMN binding"/>
    <property type="evidence" value="ECO:0007669"/>
    <property type="project" value="UniProtKB-UniRule"/>
</dbReference>
<evidence type="ECO:0000259" key="12">
    <source>
        <dbReference type="Pfam" id="PF01070"/>
    </source>
</evidence>
<evidence type="ECO:0000256" key="7">
    <source>
        <dbReference type="ARBA" id="ARBA00022857"/>
    </source>
</evidence>
<dbReference type="GO" id="GO:0004452">
    <property type="term" value="F:isopentenyl-diphosphate delta-isomerase activity"/>
    <property type="evidence" value="ECO:0007669"/>
    <property type="project" value="UniProtKB-UniRule"/>
</dbReference>
<feature type="binding site" evidence="11">
    <location>
        <position position="193"/>
    </location>
    <ligand>
        <name>FMN</name>
        <dbReference type="ChEBI" id="CHEBI:58210"/>
    </ligand>
</feature>
<gene>
    <name evidence="11" type="primary">fni</name>
    <name evidence="13" type="ORF">EOE65_00635</name>
</gene>